<dbReference type="OrthoDB" id="7191321at2"/>
<dbReference type="EMBL" id="PJRS01000022">
    <property type="protein sequence ID" value="PLR25001.1"/>
    <property type="molecule type" value="Genomic_DNA"/>
</dbReference>
<dbReference type="Proteomes" id="UP000234479">
    <property type="component" value="Unassembled WGS sequence"/>
</dbReference>
<organism evidence="2 3">
    <name type="scientific">Caulobacter zeae</name>
    <dbReference type="NCBI Taxonomy" id="2055137"/>
    <lineage>
        <taxon>Bacteria</taxon>
        <taxon>Pseudomonadati</taxon>
        <taxon>Pseudomonadota</taxon>
        <taxon>Alphaproteobacteria</taxon>
        <taxon>Caulobacterales</taxon>
        <taxon>Caulobacteraceae</taxon>
        <taxon>Caulobacter</taxon>
    </lineage>
</organism>
<evidence type="ECO:0000313" key="3">
    <source>
        <dbReference type="Proteomes" id="UP000234479"/>
    </source>
</evidence>
<feature type="region of interest" description="Disordered" evidence="1">
    <location>
        <begin position="75"/>
        <end position="100"/>
    </location>
</feature>
<sequence length="100" mass="10554">MAQTFEDALETVLAWLDTPPPSGSAEEARFLAAIERVLAEPDGAEASAEQAAAIDDIVRVDDDLRQRLAKLANARRNPFGDHPDGIGPTLGMDLGAKKGG</sequence>
<protein>
    <submittedName>
        <fullName evidence="2">Uncharacterized protein</fullName>
    </submittedName>
</protein>
<evidence type="ECO:0000313" key="2">
    <source>
        <dbReference type="EMBL" id="PLR25001.1"/>
    </source>
</evidence>
<dbReference type="RefSeq" id="WP_101718277.1">
    <property type="nucleotide sequence ID" value="NZ_PJRS01000022.1"/>
</dbReference>
<name>A0A2N5DG34_9CAUL</name>
<proteinExistence type="predicted"/>
<keyword evidence="3" id="KW-1185">Reference proteome</keyword>
<accession>A0A2N5DG34</accession>
<reference evidence="2 3" key="1">
    <citation type="submission" date="2017-12" db="EMBL/GenBank/DDBJ databases">
        <title>The genome sequence of Caulobacter sp. 410.</title>
        <authorList>
            <person name="Gao J."/>
            <person name="Mao X."/>
            <person name="Sun J."/>
        </authorList>
    </citation>
    <scope>NUCLEOTIDE SEQUENCE [LARGE SCALE GENOMIC DNA]</scope>
    <source>
        <strain evidence="2 3">410</strain>
    </source>
</reference>
<dbReference type="AlphaFoldDB" id="A0A2N5DG34"/>
<comment type="caution">
    <text evidence="2">The sequence shown here is derived from an EMBL/GenBank/DDBJ whole genome shotgun (WGS) entry which is preliminary data.</text>
</comment>
<evidence type="ECO:0000256" key="1">
    <source>
        <dbReference type="SAM" id="MobiDB-lite"/>
    </source>
</evidence>
<gene>
    <name evidence="2" type="ORF">SGCZBJ_12235</name>
</gene>